<evidence type="ECO:0000256" key="9">
    <source>
        <dbReference type="ARBA" id="ARBA00023242"/>
    </source>
</evidence>
<gene>
    <name evidence="17 18" type="primary">LOC101853816</name>
</gene>
<evidence type="ECO:0000256" key="8">
    <source>
        <dbReference type="ARBA" id="ARBA00023128"/>
    </source>
</evidence>
<keyword evidence="4" id="KW-1017">Isopeptide bond</keyword>
<dbReference type="RefSeq" id="XP_035828089.1">
    <property type="nucleotide sequence ID" value="XM_035972196.1"/>
</dbReference>
<keyword evidence="9" id="KW-0539">Nucleus</keyword>
<evidence type="ECO:0000256" key="14">
    <source>
        <dbReference type="SAM" id="MobiDB-lite"/>
    </source>
</evidence>
<evidence type="ECO:0000256" key="11">
    <source>
        <dbReference type="ARBA" id="ARBA00033378"/>
    </source>
</evidence>
<evidence type="ECO:0000259" key="15">
    <source>
        <dbReference type="Pfam" id="PF13891"/>
    </source>
</evidence>
<comment type="subunit">
    <text evidence="13">Component of the NSL complex at least composed of KAT8/MOF, KANSL1, KANSL2, KANSL3, MCRS1, PHF20, OGT1/OGT, WDR5 and HCFC1.</text>
</comment>
<dbReference type="GeneID" id="101853816"/>
<feature type="compositionally biased region" description="Acidic residues" evidence="14">
    <location>
        <begin position="466"/>
        <end position="477"/>
    </location>
</feature>
<feature type="compositionally biased region" description="Basic and acidic residues" evidence="14">
    <location>
        <begin position="443"/>
        <end position="454"/>
    </location>
</feature>
<name>A0ABM1W096_APLCA</name>
<organism evidence="16 17">
    <name type="scientific">Aplysia californica</name>
    <name type="common">California sea hare</name>
    <dbReference type="NCBI Taxonomy" id="6500"/>
    <lineage>
        <taxon>Eukaryota</taxon>
        <taxon>Metazoa</taxon>
        <taxon>Spiralia</taxon>
        <taxon>Lophotrochozoa</taxon>
        <taxon>Mollusca</taxon>
        <taxon>Gastropoda</taxon>
        <taxon>Heterobranchia</taxon>
        <taxon>Euthyneura</taxon>
        <taxon>Tectipleura</taxon>
        <taxon>Aplysiida</taxon>
        <taxon>Aplysioidea</taxon>
        <taxon>Aplysiidae</taxon>
        <taxon>Aplysia</taxon>
    </lineage>
</organism>
<dbReference type="PANTHER" id="PTHR13453:SF1">
    <property type="entry name" value="KAT8 REGULATORY NSL COMPLEX SUBUNIT 2"/>
    <property type="match status" value="1"/>
</dbReference>
<evidence type="ECO:0000256" key="3">
    <source>
        <dbReference type="ARBA" id="ARBA00015508"/>
    </source>
</evidence>
<feature type="region of interest" description="Disordered" evidence="14">
    <location>
        <begin position="414"/>
        <end position="477"/>
    </location>
</feature>
<keyword evidence="5" id="KW-0597">Phosphoprotein</keyword>
<comment type="function">
    <text evidence="12">Non-catalytic component of the NSL histone acetyltransferase complex, a multiprotein complex that mediates histone H4 acetylation at 'Lys-5'- and 'Lys-8' (H4K5ac and H4K8ac) at transcription start sites and promotes transcription initiation. Required for NSL complex stability and for transcription of intraciliary transport genes in both ciliated and non-ciliated cells by regulating histone H4 acetylation at 'Lys-5'- and 'Lys-12' (H4K5ac and H4K12ac). This is necessary for cilium assembly in ciliated cells and for organization of the microtubule cytoskeleton in non-ciliated cells. Required within the NSL complex to maintain nuclear architecture stability by promoting KAT8-mediated acetylation of lamin LMNA.</text>
</comment>
<evidence type="ECO:0000256" key="7">
    <source>
        <dbReference type="ARBA" id="ARBA00022853"/>
    </source>
</evidence>
<protein>
    <recommendedName>
        <fullName evidence="3">KAT8 regulatory NSL complex subunit 2</fullName>
    </recommendedName>
    <alternativeName>
        <fullName evidence="11">NSL complex protein NSL2</fullName>
    </alternativeName>
    <alternativeName>
        <fullName evidence="10">Non-specific lethal 2 homolog</fullName>
    </alternativeName>
</protein>
<keyword evidence="7" id="KW-0156">Chromatin regulator</keyword>
<evidence type="ECO:0000313" key="17">
    <source>
        <dbReference type="RefSeq" id="XP_035828089.1"/>
    </source>
</evidence>
<reference evidence="17 18" key="1">
    <citation type="submission" date="2025-05" db="UniProtKB">
        <authorList>
            <consortium name="RefSeq"/>
        </authorList>
    </citation>
    <scope>IDENTIFICATION</scope>
</reference>
<keyword evidence="6" id="KW-0832">Ubl conjugation</keyword>
<comment type="subcellular location">
    <subcellularLocation>
        <location evidence="2">Mitochondrion</location>
    </subcellularLocation>
    <subcellularLocation>
        <location evidence="1">Nucleus</location>
    </subcellularLocation>
</comment>
<dbReference type="InterPro" id="IPR025927">
    <property type="entry name" value="Znf_KANL2-like"/>
</dbReference>
<feature type="domain" description="KANL2-like probable zinc-finger" evidence="15">
    <location>
        <begin position="301"/>
        <end position="354"/>
    </location>
</feature>
<feature type="domain" description="KANL2-like probable zinc-finger" evidence="15">
    <location>
        <begin position="24"/>
        <end position="84"/>
    </location>
</feature>
<accession>A0ABM1W096</accession>
<keyword evidence="16" id="KW-1185">Reference proteome</keyword>
<evidence type="ECO:0000313" key="18">
    <source>
        <dbReference type="RefSeq" id="XP_035828090.1"/>
    </source>
</evidence>
<evidence type="ECO:0000256" key="12">
    <source>
        <dbReference type="ARBA" id="ARBA00093359"/>
    </source>
</evidence>
<sequence length="477" mass="54094">MNRSLKTQLVNAVKLRSSQEGAFCKYSHRECMQNCIEGYDYCLRHILEDKTAPFKQCAFITKSGRRCPIAALKQERKDGFCMEHGKKSLITRQRLNRKRRPRETADGLLEELANSNSGLADFMNSDHRRGKAHSDSLAGKALEYASSSDSDTEPTLVEQAWRDDGDSDAESIDSDQEDMLKYAGVYTTEEVAQILRDKLIRLQALYIDQFKRLRHILLNKRRQYLQAYKVERESLGSLKLYKKDPLQRLKYDKLCAMKRYHKKFGKDALLQKQSTERRMKATEGLNYQPISFPKCVFVDDGVRCCARVIPLSKFCQKHILHDPGQVLYRPCPFADSQCGRPVPILFNTGFCSLHQRIGTFKVPEPCPLEVKLPDLDVKLEPAVAESPTLPSGLASRRISHTRVSQELDIKMEVDETDELSSTSSLLFGEKMSVPESKGGAEPNDSRPSGEESVRPPDNGGMLFTLGEEDEDEDGLAR</sequence>
<dbReference type="RefSeq" id="XP_035828090.1">
    <property type="nucleotide sequence ID" value="XM_035972197.1"/>
</dbReference>
<dbReference type="PANTHER" id="PTHR13453">
    <property type="entry name" value="KAT8 REGULATORY NSL COMPLEX SUBUNIT 2"/>
    <property type="match status" value="1"/>
</dbReference>
<proteinExistence type="predicted"/>
<dbReference type="Pfam" id="PF13891">
    <property type="entry name" value="zf-C3HC3H_KANSL2"/>
    <property type="match status" value="2"/>
</dbReference>
<evidence type="ECO:0000256" key="5">
    <source>
        <dbReference type="ARBA" id="ARBA00022553"/>
    </source>
</evidence>
<evidence type="ECO:0000256" key="2">
    <source>
        <dbReference type="ARBA" id="ARBA00004173"/>
    </source>
</evidence>
<dbReference type="InterPro" id="IPR026316">
    <property type="entry name" value="NSL2"/>
</dbReference>
<evidence type="ECO:0000256" key="10">
    <source>
        <dbReference type="ARBA" id="ARBA00032947"/>
    </source>
</evidence>
<evidence type="ECO:0000313" key="16">
    <source>
        <dbReference type="Proteomes" id="UP000694888"/>
    </source>
</evidence>
<evidence type="ECO:0000256" key="4">
    <source>
        <dbReference type="ARBA" id="ARBA00022499"/>
    </source>
</evidence>
<keyword evidence="8" id="KW-0496">Mitochondrion</keyword>
<evidence type="ECO:0000256" key="1">
    <source>
        <dbReference type="ARBA" id="ARBA00004123"/>
    </source>
</evidence>
<evidence type="ECO:0000256" key="6">
    <source>
        <dbReference type="ARBA" id="ARBA00022843"/>
    </source>
</evidence>
<evidence type="ECO:0000256" key="13">
    <source>
        <dbReference type="ARBA" id="ARBA00093543"/>
    </source>
</evidence>
<dbReference type="Proteomes" id="UP000694888">
    <property type="component" value="Unplaced"/>
</dbReference>